<dbReference type="Pfam" id="PF01369">
    <property type="entry name" value="Sec7"/>
    <property type="match status" value="1"/>
</dbReference>
<feature type="compositionally biased region" description="Low complexity" evidence="1">
    <location>
        <begin position="412"/>
        <end position="433"/>
    </location>
</feature>
<dbReference type="InterPro" id="IPR032691">
    <property type="entry name" value="Mon2/Sec7/BIG1-like_HUS"/>
</dbReference>
<dbReference type="SMART" id="SM00222">
    <property type="entry name" value="Sec7"/>
    <property type="match status" value="1"/>
</dbReference>
<dbReference type="Gene3D" id="1.10.220.20">
    <property type="match status" value="1"/>
</dbReference>
<protein>
    <submittedName>
        <fullName evidence="3">Arf family guanine nucleotide exchange factor</fullName>
    </submittedName>
</protein>
<dbReference type="Pfam" id="PF12783">
    <property type="entry name" value="Sec7-like_HUS"/>
    <property type="match status" value="1"/>
</dbReference>
<gene>
    <name evidence="3" type="ORF">DASC09_035170</name>
</gene>
<feature type="domain" description="SEC7" evidence="2">
    <location>
        <begin position="545"/>
        <end position="765"/>
    </location>
</feature>
<dbReference type="PANTHER" id="PTHR10663">
    <property type="entry name" value="GUANYL-NUCLEOTIDE EXCHANGE FACTOR"/>
    <property type="match status" value="1"/>
</dbReference>
<dbReference type="SUPFAM" id="SSF48425">
    <property type="entry name" value="Sec7 domain"/>
    <property type="match status" value="1"/>
</dbReference>
<dbReference type="Pfam" id="PF23325">
    <property type="entry name" value="TPR_28"/>
    <property type="match status" value="1"/>
</dbReference>
<reference evidence="3 4" key="1">
    <citation type="journal article" date="2023" name="Elife">
        <title>Identification of key yeast species and microbe-microbe interactions impacting larval growth of Drosophila in the wild.</title>
        <authorList>
            <person name="Mure A."/>
            <person name="Sugiura Y."/>
            <person name="Maeda R."/>
            <person name="Honda K."/>
            <person name="Sakurai N."/>
            <person name="Takahashi Y."/>
            <person name="Watada M."/>
            <person name="Katoh T."/>
            <person name="Gotoh A."/>
            <person name="Gotoh Y."/>
            <person name="Taniguchi I."/>
            <person name="Nakamura K."/>
            <person name="Hayashi T."/>
            <person name="Katayama T."/>
            <person name="Uemura T."/>
            <person name="Hattori Y."/>
        </authorList>
    </citation>
    <scope>NUCLEOTIDE SEQUENCE [LARGE SCALE GENOMIC DNA]</scope>
    <source>
        <strain evidence="3 4">SC-9</strain>
    </source>
</reference>
<organism evidence="3 4">
    <name type="scientific">Saccharomycopsis crataegensis</name>
    <dbReference type="NCBI Taxonomy" id="43959"/>
    <lineage>
        <taxon>Eukaryota</taxon>
        <taxon>Fungi</taxon>
        <taxon>Dikarya</taxon>
        <taxon>Ascomycota</taxon>
        <taxon>Saccharomycotina</taxon>
        <taxon>Saccharomycetes</taxon>
        <taxon>Saccharomycopsidaceae</taxon>
        <taxon>Saccharomycopsis</taxon>
    </lineage>
</organism>
<dbReference type="GeneID" id="90074167"/>
<feature type="region of interest" description="Disordered" evidence="1">
    <location>
        <begin position="69"/>
        <end position="94"/>
    </location>
</feature>
<name>A0AAV5QN07_9ASCO</name>
<proteinExistence type="predicted"/>
<dbReference type="CDD" id="cd00171">
    <property type="entry name" value="Sec7"/>
    <property type="match status" value="1"/>
</dbReference>
<dbReference type="PROSITE" id="PS50190">
    <property type="entry name" value="SEC7"/>
    <property type="match status" value="1"/>
</dbReference>
<evidence type="ECO:0000256" key="1">
    <source>
        <dbReference type="SAM" id="MobiDB-lite"/>
    </source>
</evidence>
<dbReference type="GO" id="GO:0016192">
    <property type="term" value="P:vesicle-mediated transport"/>
    <property type="evidence" value="ECO:0007669"/>
    <property type="project" value="UniProtKB-ARBA"/>
</dbReference>
<accession>A0AAV5QN07</accession>
<keyword evidence="4" id="KW-1185">Reference proteome</keyword>
<dbReference type="InterPro" id="IPR023394">
    <property type="entry name" value="Sec7_C_sf"/>
</dbReference>
<dbReference type="InterPro" id="IPR035999">
    <property type="entry name" value="Sec7_dom_sf"/>
</dbReference>
<dbReference type="InterPro" id="IPR056604">
    <property type="entry name" value="GBF1-like_TPR"/>
</dbReference>
<dbReference type="PANTHER" id="PTHR10663:SF388">
    <property type="entry name" value="GOLGI-SPECIFIC BREFELDIN A-RESISTANCE GUANINE NUCLEOTIDE EXCHANGE FACTOR 1"/>
    <property type="match status" value="1"/>
</dbReference>
<feature type="region of interest" description="Disordered" evidence="1">
    <location>
        <begin position="402"/>
        <end position="437"/>
    </location>
</feature>
<dbReference type="InterPro" id="IPR000904">
    <property type="entry name" value="Sec7_dom"/>
</dbReference>
<sequence>MTDEVAIQISIDPVTLVSQECIRIISEIRKNSRFFQSGVAAILSSSDTINLFNDEFISNFKSLKFTDVSSGKKSSHNSGIKLQTHSATGSSSNNNSNDPVLGAFLQLKSLLSEIDSLKEIDSLTILQPYFMLLTSPSTSGLITSITLNSLTRLFEYEILFNACHHTNIETNVNQLIDSLTHISFESSDPSLDDSVLFKVLELILRIIKNDNYNIFIANDVFSEVIQISLSLACNKKRSEVLRRYAEQVSNSITIIVFNKLRYLSTDQSEKKHLSIDLNFFYQYFSNLISIVSVENQYYHTESTKIFVLRLLSTILETSGKMMPNHPQLLKLVSNQLFKNLLTIILKNDSLNLLQAALQCFICLNLILSEHLTLQLEFAYENIFKSILPADDFYGLDESIDENSNPPLKAESSKSSTSTNGASSSSTRTSTPVTAGTSGAIISSRNPLAKELIIESLSLLWSHSSDLLINLFINFDCKFDSKNISLIFIKFLNKLAESSSASITTNNVPPICLEGLLQFINGLNVRVKKLKRQGIEFDSKRFEENKILKLKARKEEFLNILNTLNNDDFKTGIKELRARGFLSSGLDEVEEQEELGEFFYFKASLLNKKAVGEFIAKPKNLTILINFLSHFSFQGKRVDESLRLLLEKFRIPGESQQIERVVENFASKYVDDQNFEKVVEDYEAAKAAFADGKIKKEPIEPVTPEKDGVFILSYAIIMLNTDLHNPKIKEHMKFEEFKKNLRGVYKEGKDYPEWYLKSIYNSINSKEIIIPEEHYGTDKWFTGSWDLLMSINPNSQKNFSFAFEKAIEDPHRDEDEYQKINSNGIAIEDLDVVIVSHFDKVLFNSSYAMLIKSFLHVFEETSDDHRIAKLMSIIDKCANIASYYQLDDVLDSILDKLARSTTLTGEKKSDVTIGDDEFIRDVIPTTQLTLLKNKTPVVAIDPNVDKIANEESLSDSAILYGSRRNIKGESSVSSSSIPISRTSLETTDNDPDIITISETSTWFGRDFKAQISFIALFNIIRRGNFNQLSKSLSKVVMIILKLFDNGMIDGNFFGKFQQEYQLPKLPIVRPQYIIDHTTTKKENEVEQVSLFSAFTSYLKINSDEPPEPTNEEIDATLSALNCIATSKIEQLFEFNRDGITLSNVPSKELIFGFLKMLPNYSKSNKLAYQSDVLFIFESTVALSVMVKDQPYYTELAEKIMKDIDKLIVINEKNHQKLLDEMAMVRLLGYELILFNHLHDKFDNVAGILKRGIQLLATIDGSKQGILDALSEFIEPELVKIVKESNDADDWKHLVVLTLEEYWKLLRNIASLTAHVDKVFEFMNELVVSYPNKIVPENYMAVLGLFDEVSSMGAIGSTYEQELELFKLGGGDSGKELPSTNPHQNLIGLSKKSIDLTLKLREVVIREDFVTVEKKTKTSCWYSLIQALGHQTFNPCREIRGHALKMLTHTLLSWDITRQEYVSARGIFELDIFPLVTELLKDEVLYCDYYGMAKTKQDVLSNIVKIYLQYLNKFYIAKQESYDEGSELSYIWLNLLDVFQNLVVDETHQIETQQMAPKKKAVMMKNKKKKKALEPVIRESSKELIKNSLLYMHDCGYLEVKNENHQYLWKETWNRIGKMYPELEAEFKKELEEIDKMPMEAPEKKEVSINEESENKQAEEVEVEINREDKDK</sequence>
<evidence type="ECO:0000313" key="3">
    <source>
        <dbReference type="EMBL" id="GMM36192.1"/>
    </source>
</evidence>
<dbReference type="Gene3D" id="1.10.1000.11">
    <property type="entry name" value="Arf Nucleotide-binding Site Opener,domain 2"/>
    <property type="match status" value="1"/>
</dbReference>
<dbReference type="Proteomes" id="UP001360560">
    <property type="component" value="Unassembled WGS sequence"/>
</dbReference>
<dbReference type="GO" id="GO:0005794">
    <property type="term" value="C:Golgi apparatus"/>
    <property type="evidence" value="ECO:0007669"/>
    <property type="project" value="UniProtKB-ARBA"/>
</dbReference>
<dbReference type="EMBL" id="BTFZ01000011">
    <property type="protein sequence ID" value="GMM36192.1"/>
    <property type="molecule type" value="Genomic_DNA"/>
</dbReference>
<dbReference type="GO" id="GO:0032012">
    <property type="term" value="P:regulation of ARF protein signal transduction"/>
    <property type="evidence" value="ECO:0007669"/>
    <property type="project" value="InterPro"/>
</dbReference>
<dbReference type="GO" id="GO:0005085">
    <property type="term" value="F:guanyl-nucleotide exchange factor activity"/>
    <property type="evidence" value="ECO:0007669"/>
    <property type="project" value="InterPro"/>
</dbReference>
<evidence type="ECO:0000313" key="4">
    <source>
        <dbReference type="Proteomes" id="UP001360560"/>
    </source>
</evidence>
<dbReference type="RefSeq" id="XP_064853188.1">
    <property type="nucleotide sequence ID" value="XM_064997116.1"/>
</dbReference>
<feature type="compositionally biased region" description="Polar residues" evidence="1">
    <location>
        <begin position="69"/>
        <end position="89"/>
    </location>
</feature>
<feature type="region of interest" description="Disordered" evidence="1">
    <location>
        <begin position="1634"/>
        <end position="1670"/>
    </location>
</feature>
<comment type="caution">
    <text evidence="3">The sequence shown here is derived from an EMBL/GenBank/DDBJ whole genome shotgun (WGS) entry which is preliminary data.</text>
</comment>
<evidence type="ECO:0000259" key="2">
    <source>
        <dbReference type="PROSITE" id="PS50190"/>
    </source>
</evidence>